<feature type="transmembrane region" description="Helical" evidence="1">
    <location>
        <begin position="124"/>
        <end position="144"/>
    </location>
</feature>
<gene>
    <name evidence="2" type="ORF">Taro_046784</name>
</gene>
<feature type="transmembrane region" description="Helical" evidence="1">
    <location>
        <begin position="82"/>
        <end position="104"/>
    </location>
</feature>
<dbReference type="EMBL" id="NMUH01005858">
    <property type="protein sequence ID" value="MQM13857.1"/>
    <property type="molecule type" value="Genomic_DNA"/>
</dbReference>
<organism evidence="2 3">
    <name type="scientific">Colocasia esculenta</name>
    <name type="common">Wild taro</name>
    <name type="synonym">Arum esculentum</name>
    <dbReference type="NCBI Taxonomy" id="4460"/>
    <lineage>
        <taxon>Eukaryota</taxon>
        <taxon>Viridiplantae</taxon>
        <taxon>Streptophyta</taxon>
        <taxon>Embryophyta</taxon>
        <taxon>Tracheophyta</taxon>
        <taxon>Spermatophyta</taxon>
        <taxon>Magnoliopsida</taxon>
        <taxon>Liliopsida</taxon>
        <taxon>Araceae</taxon>
        <taxon>Aroideae</taxon>
        <taxon>Colocasieae</taxon>
        <taxon>Colocasia</taxon>
    </lineage>
</organism>
<sequence>LPPQSSLRLHVHYVSRVGWPADVDHGKATAFSVAFRELGPESLKVPGMGLQLCGLQVWCWLVEVLPVVVCLCGSTILVVDPWWYLMLVGTYTLCGWFCVVVLCVPVPSVGPFVRDCETERLVEVLPVVVCLCGSTILVVDPWWYLMLVGIEVDWCSVEVCVGVRWIGKLMPILLPYVGRLPVKLVASAINCCNDLHVRLVA</sequence>
<keyword evidence="3" id="KW-1185">Reference proteome</keyword>
<evidence type="ECO:0000256" key="1">
    <source>
        <dbReference type="SAM" id="Phobius"/>
    </source>
</evidence>
<name>A0A843WZK1_COLES</name>
<evidence type="ECO:0000313" key="2">
    <source>
        <dbReference type="EMBL" id="MQM13857.1"/>
    </source>
</evidence>
<evidence type="ECO:0000313" key="3">
    <source>
        <dbReference type="Proteomes" id="UP000652761"/>
    </source>
</evidence>
<keyword evidence="1" id="KW-0472">Membrane</keyword>
<comment type="caution">
    <text evidence="2">The sequence shown here is derived from an EMBL/GenBank/DDBJ whole genome shotgun (WGS) entry which is preliminary data.</text>
</comment>
<reference evidence="2" key="1">
    <citation type="submission" date="2017-07" db="EMBL/GenBank/DDBJ databases">
        <title>Taro Niue Genome Assembly and Annotation.</title>
        <authorList>
            <person name="Atibalentja N."/>
            <person name="Keating K."/>
            <person name="Fields C.J."/>
        </authorList>
    </citation>
    <scope>NUCLEOTIDE SEQUENCE</scope>
    <source>
        <strain evidence="2">Niue_2</strain>
        <tissue evidence="2">Leaf</tissue>
    </source>
</reference>
<keyword evidence="1" id="KW-1133">Transmembrane helix</keyword>
<proteinExistence type="predicted"/>
<feature type="non-terminal residue" evidence="2">
    <location>
        <position position="201"/>
    </location>
</feature>
<dbReference type="Proteomes" id="UP000652761">
    <property type="component" value="Unassembled WGS sequence"/>
</dbReference>
<accession>A0A843WZK1</accession>
<keyword evidence="1" id="KW-0812">Transmembrane</keyword>
<protein>
    <submittedName>
        <fullName evidence="2">Uncharacterized protein</fullName>
    </submittedName>
</protein>
<feature type="transmembrane region" description="Helical" evidence="1">
    <location>
        <begin position="57"/>
        <end position="76"/>
    </location>
</feature>
<dbReference type="AlphaFoldDB" id="A0A843WZK1"/>